<organism evidence="1 2">
    <name type="scientific">Neofusicoccum parvum</name>
    <dbReference type="NCBI Taxonomy" id="310453"/>
    <lineage>
        <taxon>Eukaryota</taxon>
        <taxon>Fungi</taxon>
        <taxon>Dikarya</taxon>
        <taxon>Ascomycota</taxon>
        <taxon>Pezizomycotina</taxon>
        <taxon>Dothideomycetes</taxon>
        <taxon>Dothideomycetes incertae sedis</taxon>
        <taxon>Botryosphaeriales</taxon>
        <taxon>Botryosphaeriaceae</taxon>
        <taxon>Neofusicoccum</taxon>
    </lineage>
</organism>
<dbReference type="Proteomes" id="UP001165186">
    <property type="component" value="Unassembled WGS sequence"/>
</dbReference>
<accession>A0ACB5SGT7</accession>
<evidence type="ECO:0000313" key="2">
    <source>
        <dbReference type="Proteomes" id="UP001165186"/>
    </source>
</evidence>
<keyword evidence="2" id="KW-1185">Reference proteome</keyword>
<gene>
    <name evidence="1" type="primary">g11973</name>
    <name evidence="1" type="ORF">NpPPO83_00011973</name>
</gene>
<reference evidence="1" key="1">
    <citation type="submission" date="2024-09" db="EMBL/GenBank/DDBJ databases">
        <title>Draft Genome Sequences of Neofusicoccum parvum.</title>
        <authorList>
            <person name="Ashida A."/>
            <person name="Camagna M."/>
            <person name="Tanaka A."/>
            <person name="Takemoto D."/>
        </authorList>
    </citation>
    <scope>NUCLEOTIDE SEQUENCE</scope>
    <source>
        <strain evidence="1">PPO83</strain>
    </source>
</reference>
<protein>
    <submittedName>
        <fullName evidence="1">Uncharacterized protein</fullName>
    </submittedName>
</protein>
<name>A0ACB5SGT7_9PEZI</name>
<dbReference type="EMBL" id="BSXG01000093">
    <property type="protein sequence ID" value="GME40399.1"/>
    <property type="molecule type" value="Genomic_DNA"/>
</dbReference>
<sequence>MPSSLRERAALPLSRIQERGRRLLCLGQETRSDDAPSTTAPPSSPPPADSPPTRRNTHRATRPHPSTTTTPNRPPSPYFLVHPTRCRHAYPAPPASYLALAGRTPALCPHCAIAAPDDDADDDHPRTAAARQPRPIPALICGHALTVRRRTAAILDANPLVFAAPGAGANLLARSPRHPAAGYTVAVEERGSARRRRAWAPPPPPRLLGVEVGQPAVLEVGARVVRANFNREYCVGCLRERYRVALARQEGARRRLEGLVEEGEGEGIASAEGRVLAEQERVWRARVGAWRVWLSVLEAEEELALAGREGAAAGRRKRDSGFGEGFGGGRRRGSGGSWSVRSLSARSLSARSLSWRSRPGSGKGERVGEGVVHEGRGKKKVTFDEGCKDEGEEGRHFTRFDRKSKWYKKGKYTVRKPLDTSGWGLTDEKDIRRWYSPPLGGSECLEKDRSVSTKKRWWI</sequence>
<proteinExistence type="predicted"/>
<evidence type="ECO:0000313" key="1">
    <source>
        <dbReference type="EMBL" id="GME40399.1"/>
    </source>
</evidence>
<comment type="caution">
    <text evidence="1">The sequence shown here is derived from an EMBL/GenBank/DDBJ whole genome shotgun (WGS) entry which is preliminary data.</text>
</comment>